<dbReference type="Pfam" id="PF13559">
    <property type="entry name" value="DUF4129"/>
    <property type="match status" value="1"/>
</dbReference>
<evidence type="ECO:0000259" key="2">
    <source>
        <dbReference type="Pfam" id="PF13559"/>
    </source>
</evidence>
<feature type="domain" description="Protein-glutamine gamma-glutamyltransferase-like C-terminal" evidence="2">
    <location>
        <begin position="133"/>
        <end position="193"/>
    </location>
</feature>
<proteinExistence type="predicted"/>
<keyword evidence="1" id="KW-0472">Membrane</keyword>
<dbReference type="RefSeq" id="WP_172344591.1">
    <property type="nucleotide sequence ID" value="NZ_CASYYZ010000025.1"/>
</dbReference>
<keyword evidence="1" id="KW-1133">Transmembrane helix</keyword>
<protein>
    <submittedName>
        <fullName evidence="3">DUF4129 domain-containing protein</fullName>
    </submittedName>
</protein>
<name>A0ABX2B1F2_9BACT</name>
<dbReference type="InterPro" id="IPR025403">
    <property type="entry name" value="TgpA-like_C"/>
</dbReference>
<sequence>MLNNVSDTLRIDTAVLEAWRADEDYDYAREMVQSDFSLREWIYMQIDNIFSWIFGSRFYTDNHTFIWCAIGIAFIIAVLAFIYYKKPVLFGTGGKTVQEYEVTEDTIYGIDFPAKIALAMERCDYREAVRLTYLYALKDLSDAGSIDWQPYKTPSQYIAEVGTPEFRTFSNHFLRVRYGNFIATEELAHEMQRLRHTVINTCVNASEGGAQ</sequence>
<dbReference type="Proteomes" id="UP000820977">
    <property type="component" value="Unassembled WGS sequence"/>
</dbReference>
<keyword evidence="1" id="KW-0812">Transmembrane</keyword>
<keyword evidence="4" id="KW-1185">Reference proteome</keyword>
<evidence type="ECO:0000313" key="3">
    <source>
        <dbReference type="EMBL" id="NPE25108.1"/>
    </source>
</evidence>
<accession>A0ABX2B1F2</accession>
<evidence type="ECO:0000256" key="1">
    <source>
        <dbReference type="SAM" id="Phobius"/>
    </source>
</evidence>
<evidence type="ECO:0000313" key="4">
    <source>
        <dbReference type="Proteomes" id="UP000820977"/>
    </source>
</evidence>
<comment type="caution">
    <text evidence="3">The sequence shown here is derived from an EMBL/GenBank/DDBJ whole genome shotgun (WGS) entry which is preliminary data.</text>
</comment>
<gene>
    <name evidence="3" type="ORF">HPS54_06180</name>
</gene>
<dbReference type="EMBL" id="JABKKJ010000007">
    <property type="protein sequence ID" value="NPE25108.1"/>
    <property type="molecule type" value="Genomic_DNA"/>
</dbReference>
<reference evidence="3 4" key="1">
    <citation type="submission" date="2020-05" db="EMBL/GenBank/DDBJ databases">
        <title>Distinct polysaccharide utilization as determinants for interspecies competition between intestinal Prevotella spp.</title>
        <authorList>
            <person name="Galvez E.J.C."/>
            <person name="Iljazovic A."/>
            <person name="Strowig T."/>
        </authorList>
    </citation>
    <scope>NUCLEOTIDE SEQUENCE [LARGE SCALE GENOMIC DNA]</scope>
    <source>
        <strain evidence="3 4">PCHR</strain>
    </source>
</reference>
<feature type="transmembrane region" description="Helical" evidence="1">
    <location>
        <begin position="64"/>
        <end position="84"/>
    </location>
</feature>
<organism evidence="3 4">
    <name type="scientific">Xylanibacter caecicola</name>
    <dbReference type="NCBI Taxonomy" id="2736294"/>
    <lineage>
        <taxon>Bacteria</taxon>
        <taxon>Pseudomonadati</taxon>
        <taxon>Bacteroidota</taxon>
        <taxon>Bacteroidia</taxon>
        <taxon>Bacteroidales</taxon>
        <taxon>Prevotellaceae</taxon>
        <taxon>Xylanibacter</taxon>
    </lineage>
</organism>